<keyword evidence="5" id="KW-0998">Cell outer membrane</keyword>
<dbReference type="eggNOG" id="COG2913">
    <property type="taxonomic scope" value="Bacteria"/>
</dbReference>
<sequence>MKLFNNKHTSYLLKVALIALPLTGTLSSCKEDFLEAKPELNLPADQAFDTPARILLQVNGLYSSAKNGSLFGGRYMIYNDIRGEEFVNNRANGVTGYSVWQQTQTADDNYITNIWSQGYLTINRVNQFLEGLEANSSKIEATLATNYKGEAKFIRALTYFSLVQVFAKPYQLDQGASKGLPLRLKAETTTANNALKRSSVAEIYAQILKDLDEAETELPDNYGTDAERRTTRAHKNSARALKTRVYLAKGDYAKVITEANKIVPATAPFVSPIGVSNALNPSVTTTYTSYTTLESIFSFPMAVTNVPGTQNQLGYYFNTGGGANLEYFLNKSSNGIWGNAQFRASDDRRTKLIGGTAASPCLIKYSNVSPFLDYTPMIRYAEVLLNLAEAEAEVGDQVRARALLDAVHKRSDPTYDFGTLDKDALIISILTERRIELLGEGFRANDAVRRLQPIKSLGAGADIPPSDARYNFAIPALEVRTNSAIND</sequence>
<evidence type="ECO:0000259" key="6">
    <source>
        <dbReference type="Pfam" id="PF07980"/>
    </source>
</evidence>
<evidence type="ECO:0000313" key="9">
    <source>
        <dbReference type="Proteomes" id="UP000007590"/>
    </source>
</evidence>
<protein>
    <submittedName>
        <fullName evidence="8">RagB/SusD family protein</fullName>
    </submittedName>
</protein>
<dbReference type="Pfam" id="PF07980">
    <property type="entry name" value="SusD_RagB"/>
    <property type="match status" value="1"/>
</dbReference>
<dbReference type="Gene3D" id="1.25.40.390">
    <property type="match status" value="1"/>
</dbReference>
<comment type="subcellular location">
    <subcellularLocation>
        <location evidence="1">Cell outer membrane</location>
    </subcellularLocation>
</comment>
<keyword evidence="4" id="KW-0472">Membrane</keyword>
<evidence type="ECO:0000256" key="4">
    <source>
        <dbReference type="ARBA" id="ARBA00023136"/>
    </source>
</evidence>
<dbReference type="AlphaFoldDB" id="H8KUN6"/>
<dbReference type="KEGG" id="scn:Solca_2419"/>
<organism evidence="8 9">
    <name type="scientific">Solitalea canadensis (strain ATCC 29591 / DSM 3403 / JCM 21819 / LMG 8368 / NBRC 15130 / NCIMB 12057 / USAM 9D)</name>
    <name type="common">Flexibacter canadensis</name>
    <dbReference type="NCBI Taxonomy" id="929556"/>
    <lineage>
        <taxon>Bacteria</taxon>
        <taxon>Pseudomonadati</taxon>
        <taxon>Bacteroidota</taxon>
        <taxon>Sphingobacteriia</taxon>
        <taxon>Sphingobacteriales</taxon>
        <taxon>Sphingobacteriaceae</taxon>
        <taxon>Solitalea</taxon>
    </lineage>
</organism>
<dbReference type="InterPro" id="IPR033985">
    <property type="entry name" value="SusD-like_N"/>
</dbReference>
<dbReference type="Pfam" id="PF14322">
    <property type="entry name" value="SusD-like_3"/>
    <property type="match status" value="1"/>
</dbReference>
<comment type="similarity">
    <text evidence="2">Belongs to the SusD family.</text>
</comment>
<dbReference type="PROSITE" id="PS51257">
    <property type="entry name" value="PROKAR_LIPOPROTEIN"/>
    <property type="match status" value="1"/>
</dbReference>
<evidence type="ECO:0000259" key="7">
    <source>
        <dbReference type="Pfam" id="PF14322"/>
    </source>
</evidence>
<dbReference type="EMBL" id="CP003349">
    <property type="protein sequence ID" value="AFD07460.1"/>
    <property type="molecule type" value="Genomic_DNA"/>
</dbReference>
<keyword evidence="3" id="KW-0732">Signal</keyword>
<feature type="domain" description="SusD-like N-terminal" evidence="7">
    <location>
        <begin position="32"/>
        <end position="247"/>
    </location>
</feature>
<evidence type="ECO:0000313" key="8">
    <source>
        <dbReference type="EMBL" id="AFD07460.1"/>
    </source>
</evidence>
<dbReference type="Proteomes" id="UP000007590">
    <property type="component" value="Chromosome"/>
</dbReference>
<proteinExistence type="inferred from homology"/>
<feature type="domain" description="RagB/SusD" evidence="6">
    <location>
        <begin position="374"/>
        <end position="458"/>
    </location>
</feature>
<keyword evidence="9" id="KW-1185">Reference proteome</keyword>
<dbReference type="OrthoDB" id="9792139at2"/>
<dbReference type="SUPFAM" id="SSF48452">
    <property type="entry name" value="TPR-like"/>
    <property type="match status" value="1"/>
</dbReference>
<evidence type="ECO:0000256" key="5">
    <source>
        <dbReference type="ARBA" id="ARBA00023237"/>
    </source>
</evidence>
<dbReference type="CDD" id="cd08977">
    <property type="entry name" value="SusD"/>
    <property type="match status" value="1"/>
</dbReference>
<dbReference type="STRING" id="929556.Solca_2419"/>
<dbReference type="HOGENOM" id="CLU_015553_1_3_10"/>
<evidence type="ECO:0000256" key="2">
    <source>
        <dbReference type="ARBA" id="ARBA00006275"/>
    </source>
</evidence>
<dbReference type="InterPro" id="IPR012944">
    <property type="entry name" value="SusD_RagB_dom"/>
</dbReference>
<evidence type="ECO:0000256" key="1">
    <source>
        <dbReference type="ARBA" id="ARBA00004442"/>
    </source>
</evidence>
<name>H8KUN6_SOLCM</name>
<dbReference type="GO" id="GO:0009279">
    <property type="term" value="C:cell outer membrane"/>
    <property type="evidence" value="ECO:0007669"/>
    <property type="project" value="UniProtKB-SubCell"/>
</dbReference>
<dbReference type="RefSeq" id="WP_014680687.1">
    <property type="nucleotide sequence ID" value="NC_017770.1"/>
</dbReference>
<evidence type="ECO:0000256" key="3">
    <source>
        <dbReference type="ARBA" id="ARBA00022729"/>
    </source>
</evidence>
<reference evidence="8" key="1">
    <citation type="submission" date="2012-02" db="EMBL/GenBank/DDBJ databases">
        <title>The complete genome of Solitalea canadensis DSM 3403.</title>
        <authorList>
            <consortium name="US DOE Joint Genome Institute (JGI-PGF)"/>
            <person name="Lucas S."/>
            <person name="Copeland A."/>
            <person name="Lapidus A."/>
            <person name="Glavina del Rio T."/>
            <person name="Dalin E."/>
            <person name="Tice H."/>
            <person name="Bruce D."/>
            <person name="Goodwin L."/>
            <person name="Pitluck S."/>
            <person name="Peters L."/>
            <person name="Ovchinnikova G."/>
            <person name="Lu M."/>
            <person name="Kyrpides N."/>
            <person name="Mavromatis K."/>
            <person name="Ivanova N."/>
            <person name="Brettin T."/>
            <person name="Detter J.C."/>
            <person name="Han C."/>
            <person name="Larimer F."/>
            <person name="Land M."/>
            <person name="Hauser L."/>
            <person name="Markowitz V."/>
            <person name="Cheng J.-F."/>
            <person name="Hugenholtz P."/>
            <person name="Woyke T."/>
            <person name="Wu D."/>
            <person name="Spring S."/>
            <person name="Schroeder M."/>
            <person name="Kopitz M."/>
            <person name="Brambilla E."/>
            <person name="Klenk H.-P."/>
            <person name="Eisen J.A."/>
        </authorList>
    </citation>
    <scope>NUCLEOTIDE SEQUENCE</scope>
    <source>
        <strain evidence="8">DSM 3403</strain>
    </source>
</reference>
<accession>H8KUN6</accession>
<dbReference type="InterPro" id="IPR011990">
    <property type="entry name" value="TPR-like_helical_dom_sf"/>
</dbReference>
<gene>
    <name evidence="8" type="ordered locus">Solca_2419</name>
</gene>